<keyword evidence="7" id="KW-0807">Transducer</keyword>
<feature type="transmembrane region" description="Helical" evidence="8">
    <location>
        <begin position="62"/>
        <end position="88"/>
    </location>
</feature>
<evidence type="ECO:0000256" key="5">
    <source>
        <dbReference type="ARBA" id="ARBA00023136"/>
    </source>
</evidence>
<proteinExistence type="predicted"/>
<dbReference type="GO" id="GO:0005886">
    <property type="term" value="C:plasma membrane"/>
    <property type="evidence" value="ECO:0007669"/>
    <property type="project" value="TreeGrafter"/>
</dbReference>
<evidence type="ECO:0000256" key="1">
    <source>
        <dbReference type="ARBA" id="ARBA00004141"/>
    </source>
</evidence>
<dbReference type="PANTHER" id="PTHR45695:SF9">
    <property type="entry name" value="LEUCOKININ RECEPTOR"/>
    <property type="match status" value="1"/>
</dbReference>
<evidence type="ECO:0000256" key="2">
    <source>
        <dbReference type="ARBA" id="ARBA00022692"/>
    </source>
</evidence>
<protein>
    <recommendedName>
        <fullName evidence="9">G-protein coupled receptors family 1 profile domain-containing protein</fullName>
    </recommendedName>
</protein>
<name>A0A1W0WEY9_HYPEX</name>
<organism evidence="10 11">
    <name type="scientific">Hypsibius exemplaris</name>
    <name type="common">Freshwater tardigrade</name>
    <dbReference type="NCBI Taxonomy" id="2072580"/>
    <lineage>
        <taxon>Eukaryota</taxon>
        <taxon>Metazoa</taxon>
        <taxon>Ecdysozoa</taxon>
        <taxon>Tardigrada</taxon>
        <taxon>Eutardigrada</taxon>
        <taxon>Parachela</taxon>
        <taxon>Hypsibioidea</taxon>
        <taxon>Hypsibiidae</taxon>
        <taxon>Hypsibius</taxon>
    </lineage>
</organism>
<keyword evidence="6" id="KW-0675">Receptor</keyword>
<keyword evidence="4" id="KW-0297">G-protein coupled receptor</keyword>
<evidence type="ECO:0000256" key="3">
    <source>
        <dbReference type="ARBA" id="ARBA00022989"/>
    </source>
</evidence>
<dbReference type="InterPro" id="IPR000276">
    <property type="entry name" value="GPCR_Rhodpsn"/>
</dbReference>
<dbReference type="AlphaFoldDB" id="A0A1W0WEY9"/>
<feature type="transmembrane region" description="Helical" evidence="8">
    <location>
        <begin position="94"/>
        <end position="115"/>
    </location>
</feature>
<dbReference type="PANTHER" id="PTHR45695">
    <property type="entry name" value="LEUCOKININ RECEPTOR-RELATED"/>
    <property type="match status" value="1"/>
</dbReference>
<dbReference type="Gene3D" id="1.20.1070.10">
    <property type="entry name" value="Rhodopsin 7-helix transmembrane proteins"/>
    <property type="match status" value="1"/>
</dbReference>
<evidence type="ECO:0000256" key="8">
    <source>
        <dbReference type="SAM" id="Phobius"/>
    </source>
</evidence>
<evidence type="ECO:0000256" key="4">
    <source>
        <dbReference type="ARBA" id="ARBA00023040"/>
    </source>
</evidence>
<feature type="transmembrane region" description="Helical" evidence="8">
    <location>
        <begin position="26"/>
        <end position="50"/>
    </location>
</feature>
<dbReference type="GO" id="GO:0004930">
    <property type="term" value="F:G protein-coupled receptor activity"/>
    <property type="evidence" value="ECO:0007669"/>
    <property type="project" value="UniProtKB-KW"/>
</dbReference>
<evidence type="ECO:0000313" key="11">
    <source>
        <dbReference type="Proteomes" id="UP000192578"/>
    </source>
</evidence>
<evidence type="ECO:0000313" key="10">
    <source>
        <dbReference type="EMBL" id="OQV13703.1"/>
    </source>
</evidence>
<keyword evidence="5 8" id="KW-0472">Membrane</keyword>
<feature type="transmembrane region" description="Helical" evidence="8">
    <location>
        <begin position="144"/>
        <end position="164"/>
    </location>
</feature>
<comment type="subcellular location">
    <subcellularLocation>
        <location evidence="1">Membrane</location>
        <topology evidence="1">Multi-pass membrane protein</topology>
    </subcellularLocation>
</comment>
<feature type="transmembrane region" description="Helical" evidence="8">
    <location>
        <begin position="191"/>
        <end position="211"/>
    </location>
</feature>
<dbReference type="Proteomes" id="UP000192578">
    <property type="component" value="Unassembled WGS sequence"/>
</dbReference>
<feature type="domain" description="G-protein coupled receptors family 1 profile" evidence="9">
    <location>
        <begin position="41"/>
        <end position="267"/>
    </location>
</feature>
<evidence type="ECO:0000256" key="6">
    <source>
        <dbReference type="ARBA" id="ARBA00023170"/>
    </source>
</evidence>
<keyword evidence="2 8" id="KW-0812">Transmembrane</keyword>
<gene>
    <name evidence="10" type="ORF">BV898_12097</name>
</gene>
<dbReference type="CDD" id="cd00637">
    <property type="entry name" value="7tm_classA_rhodopsin-like"/>
    <property type="match status" value="1"/>
</dbReference>
<accession>A0A1W0WEY9</accession>
<dbReference type="Pfam" id="PF00001">
    <property type="entry name" value="7tm_1"/>
    <property type="match status" value="1"/>
</dbReference>
<evidence type="ECO:0000256" key="7">
    <source>
        <dbReference type="ARBA" id="ARBA00023224"/>
    </source>
</evidence>
<feature type="transmembrane region" description="Helical" evidence="8">
    <location>
        <begin position="246"/>
        <end position="271"/>
    </location>
</feature>
<reference evidence="11" key="1">
    <citation type="submission" date="2017-01" db="EMBL/GenBank/DDBJ databases">
        <title>Comparative genomics of anhydrobiosis in the tardigrade Hypsibius dujardini.</title>
        <authorList>
            <person name="Yoshida Y."/>
            <person name="Koutsovoulos G."/>
            <person name="Laetsch D."/>
            <person name="Stevens L."/>
            <person name="Kumar S."/>
            <person name="Horikawa D."/>
            <person name="Ishino K."/>
            <person name="Komine S."/>
            <person name="Tomita M."/>
            <person name="Blaxter M."/>
            <person name="Arakawa K."/>
        </authorList>
    </citation>
    <scope>NUCLEOTIDE SEQUENCE [LARGE SCALE GENOMIC DNA]</scope>
    <source>
        <strain evidence="11">Z151</strain>
    </source>
</reference>
<keyword evidence="3 8" id="KW-1133">Transmembrane helix</keyword>
<keyword evidence="11" id="KW-1185">Reference proteome</keyword>
<dbReference type="OrthoDB" id="9445642at2759"/>
<evidence type="ECO:0000259" key="9">
    <source>
        <dbReference type="PROSITE" id="PS50262"/>
    </source>
</evidence>
<sequence>MNYSNVTETLALYPAMTVARQHELNAWIGTTLAVSLIGVLNNIIALWVTCSASLQKSGVGPLIVHFVAVNLLMCLVTSPSAVLVVLAIRDGLYLVASSCFIMETLFITNISLVNWSDVGLTANRVVALYFPNSYKSWITRPVKALFIGFPWIVSLGVMLPVTFLSHSRNTSFSPIIQCAVKNNEHLRKSPIVLLVYLSYAISAIGSLLIVWKCFTGFSGRRTAVSGQARGLEAVARQRKAKQQLNIAKMLLGIFVWNLLCTLPGYVIFSAFPDLYRTRPVSVMWVRTPLACQYAFMPCVLILSNTEYQRRLRHLFHGHRVTVAVRVQNNARRGPAL</sequence>
<dbReference type="SUPFAM" id="SSF81321">
    <property type="entry name" value="Family A G protein-coupled receptor-like"/>
    <property type="match status" value="1"/>
</dbReference>
<feature type="transmembrane region" description="Helical" evidence="8">
    <location>
        <begin position="283"/>
        <end position="302"/>
    </location>
</feature>
<dbReference type="PROSITE" id="PS50262">
    <property type="entry name" value="G_PROTEIN_RECEP_F1_2"/>
    <property type="match status" value="1"/>
</dbReference>
<dbReference type="InterPro" id="IPR017452">
    <property type="entry name" value="GPCR_Rhodpsn_7TM"/>
</dbReference>
<comment type="caution">
    <text evidence="10">The sequence shown here is derived from an EMBL/GenBank/DDBJ whole genome shotgun (WGS) entry which is preliminary data.</text>
</comment>
<dbReference type="EMBL" id="MTYJ01000118">
    <property type="protein sequence ID" value="OQV13703.1"/>
    <property type="molecule type" value="Genomic_DNA"/>
</dbReference>